<keyword evidence="1" id="KW-0472">Membrane</keyword>
<proteinExistence type="predicted"/>
<reference evidence="2" key="1">
    <citation type="submission" date="2016-01" db="EMBL/GenBank/DDBJ databases">
        <title>Reference transcriptome for the parasite Schistocephalus solidus: insights into the molecular evolution of parasitism.</title>
        <authorList>
            <person name="Hebert F.O."/>
            <person name="Grambauer S."/>
            <person name="Barber I."/>
            <person name="Landry C.R."/>
            <person name="Aubin-Horth N."/>
        </authorList>
    </citation>
    <scope>NUCLEOTIDE SEQUENCE</scope>
</reference>
<keyword evidence="1" id="KW-0812">Transmembrane</keyword>
<keyword evidence="1" id="KW-1133">Transmembrane helix</keyword>
<name>A0A0X3NIS6_SCHSO</name>
<accession>A0A0X3NIS6</accession>
<evidence type="ECO:0000313" key="2">
    <source>
        <dbReference type="EMBL" id="JAP39343.1"/>
    </source>
</evidence>
<protein>
    <submittedName>
        <fullName evidence="2">Uncharacterized protein</fullName>
    </submittedName>
</protein>
<dbReference type="EMBL" id="GEEE01017144">
    <property type="protein sequence ID" value="JAP46081.1"/>
    <property type="molecule type" value="Transcribed_RNA"/>
</dbReference>
<feature type="transmembrane region" description="Helical" evidence="1">
    <location>
        <begin position="27"/>
        <end position="49"/>
    </location>
</feature>
<organism evidence="2">
    <name type="scientific">Schistocephalus solidus</name>
    <name type="common">Tapeworm</name>
    <dbReference type="NCBI Taxonomy" id="70667"/>
    <lineage>
        <taxon>Eukaryota</taxon>
        <taxon>Metazoa</taxon>
        <taxon>Spiralia</taxon>
        <taxon>Lophotrochozoa</taxon>
        <taxon>Platyhelminthes</taxon>
        <taxon>Cestoda</taxon>
        <taxon>Eucestoda</taxon>
        <taxon>Diphyllobothriidea</taxon>
        <taxon>Diphyllobothriidae</taxon>
        <taxon>Schistocephalus</taxon>
    </lineage>
</organism>
<evidence type="ECO:0000256" key="1">
    <source>
        <dbReference type="SAM" id="Phobius"/>
    </source>
</evidence>
<dbReference type="EMBL" id="GEEE01023882">
    <property type="protein sequence ID" value="JAP39343.1"/>
    <property type="molecule type" value="Transcribed_RNA"/>
</dbReference>
<feature type="transmembrane region" description="Helical" evidence="1">
    <location>
        <begin position="70"/>
        <end position="92"/>
    </location>
</feature>
<gene>
    <name evidence="2" type="ORF">TR160102</name>
</gene>
<dbReference type="AlphaFoldDB" id="A0A0X3NIS6"/>
<sequence length="212" mass="24021">MANHRLTVGNRVLPVANSCCLCCCKCFAATMTTIGLIALAAGIAFFIIFRNSDDDFEIFEYEDVKQKVPIYAIATVLVIVGSVFFVVSLCMWCCVCCMTPKSQPGVVLVQPTRCFDQVRKARGGIGAWRGVNPNVGVPPHTLGIYNGRPFKPLRRFSNQPRTWLIPRPSWRRLLHHLHRCRPSNHLRALQHRRPTRRRTCDQTLLTPPTCFN</sequence>